<keyword evidence="10" id="KW-1185">Reference proteome</keyword>
<dbReference type="InterPro" id="IPR000326">
    <property type="entry name" value="PAP2/HPO"/>
</dbReference>
<evidence type="ECO:0000256" key="6">
    <source>
        <dbReference type="ARBA" id="ARBA00023136"/>
    </source>
</evidence>
<keyword evidence="2" id="KW-1003">Cell membrane</keyword>
<dbReference type="PANTHER" id="PTHR14969">
    <property type="entry name" value="SPHINGOSINE-1-PHOSPHATE PHOSPHOHYDROLASE"/>
    <property type="match status" value="1"/>
</dbReference>
<dbReference type="SMART" id="SM00014">
    <property type="entry name" value="acidPPc"/>
    <property type="match status" value="1"/>
</dbReference>
<accession>A0ABT2PC61</accession>
<evidence type="ECO:0000259" key="8">
    <source>
        <dbReference type="SMART" id="SM00014"/>
    </source>
</evidence>
<dbReference type="Gene3D" id="1.20.144.10">
    <property type="entry name" value="Phosphatidic acid phosphatase type 2/haloperoxidase"/>
    <property type="match status" value="1"/>
</dbReference>
<protein>
    <submittedName>
        <fullName evidence="9">Phosphatase PAP2 family protein</fullName>
    </submittedName>
</protein>
<keyword evidence="4" id="KW-0378">Hydrolase</keyword>
<comment type="caution">
    <text evidence="9">The sequence shown here is derived from an EMBL/GenBank/DDBJ whole genome shotgun (WGS) entry which is preliminary data.</text>
</comment>
<dbReference type="EMBL" id="JAODOR010000008">
    <property type="protein sequence ID" value="MCT9002157.1"/>
    <property type="molecule type" value="Genomic_DNA"/>
</dbReference>
<proteinExistence type="predicted"/>
<evidence type="ECO:0000256" key="7">
    <source>
        <dbReference type="SAM" id="Phobius"/>
    </source>
</evidence>
<gene>
    <name evidence="9" type="ORF">N4R40_07255</name>
</gene>
<evidence type="ECO:0000313" key="10">
    <source>
        <dbReference type="Proteomes" id="UP001300496"/>
    </source>
</evidence>
<dbReference type="Pfam" id="PF01569">
    <property type="entry name" value="PAP2"/>
    <property type="match status" value="1"/>
</dbReference>
<dbReference type="PANTHER" id="PTHR14969:SF62">
    <property type="entry name" value="DECAPRENYLPHOSPHORYL-5-PHOSPHORIBOSE PHOSPHATASE RV3807C-RELATED"/>
    <property type="match status" value="1"/>
</dbReference>
<dbReference type="Proteomes" id="UP001300496">
    <property type="component" value="Unassembled WGS sequence"/>
</dbReference>
<evidence type="ECO:0000256" key="3">
    <source>
        <dbReference type="ARBA" id="ARBA00022692"/>
    </source>
</evidence>
<comment type="subcellular location">
    <subcellularLocation>
        <location evidence="1">Cell membrane</location>
        <topology evidence="1">Multi-pass membrane protein</topology>
    </subcellularLocation>
</comment>
<feature type="transmembrane region" description="Helical" evidence="7">
    <location>
        <begin position="77"/>
        <end position="94"/>
    </location>
</feature>
<keyword evidence="6 7" id="KW-0472">Membrane</keyword>
<feature type="transmembrane region" description="Helical" evidence="7">
    <location>
        <begin position="160"/>
        <end position="180"/>
    </location>
</feature>
<evidence type="ECO:0000256" key="1">
    <source>
        <dbReference type="ARBA" id="ARBA00004651"/>
    </source>
</evidence>
<keyword evidence="3 7" id="KW-0812">Transmembrane</keyword>
<feature type="domain" description="Phosphatidic acid phosphatase type 2/haloperoxidase" evidence="8">
    <location>
        <begin position="100"/>
        <end position="203"/>
    </location>
</feature>
<dbReference type="RefSeq" id="WP_261606690.1">
    <property type="nucleotide sequence ID" value="NZ_JAODOR010000008.1"/>
</dbReference>
<evidence type="ECO:0000256" key="5">
    <source>
        <dbReference type="ARBA" id="ARBA00022989"/>
    </source>
</evidence>
<feature type="transmembrane region" description="Helical" evidence="7">
    <location>
        <begin position="100"/>
        <end position="121"/>
    </location>
</feature>
<dbReference type="InterPro" id="IPR036938">
    <property type="entry name" value="PAP2/HPO_sf"/>
</dbReference>
<name>A0ABT2PC61_9MICO</name>
<sequence length="219" mass="23561">MTEQRPAERITDLEITFRLQWLVIGLALIFATVVLGVLVAFDVELVDLDAWWNSYVAAFAPAFLGMSMALNVIGGGWVAALAIPLGLALVLVIVRRPWSAVYFLAASLASAMLVQIFKVVFGRVRPEDILVLSDQGSFPSGHTANAATMAAVAVVLFPRLWVFLVGTAWVLLMALGRTIVHAHWMTDTIGGTLVGIGAALVIAAVFAARILREREPSAH</sequence>
<feature type="transmembrane region" description="Helical" evidence="7">
    <location>
        <begin position="192"/>
        <end position="211"/>
    </location>
</feature>
<feature type="transmembrane region" description="Helical" evidence="7">
    <location>
        <begin position="21"/>
        <end position="40"/>
    </location>
</feature>
<organism evidence="9 10">
    <name type="scientific">Microbacterium memoriense</name>
    <dbReference type="NCBI Taxonomy" id="2978350"/>
    <lineage>
        <taxon>Bacteria</taxon>
        <taxon>Bacillati</taxon>
        <taxon>Actinomycetota</taxon>
        <taxon>Actinomycetes</taxon>
        <taxon>Micrococcales</taxon>
        <taxon>Microbacteriaceae</taxon>
        <taxon>Microbacterium</taxon>
    </lineage>
</organism>
<dbReference type="SUPFAM" id="SSF48317">
    <property type="entry name" value="Acid phosphatase/Vanadium-dependent haloperoxidase"/>
    <property type="match status" value="1"/>
</dbReference>
<evidence type="ECO:0000256" key="2">
    <source>
        <dbReference type="ARBA" id="ARBA00022475"/>
    </source>
</evidence>
<evidence type="ECO:0000256" key="4">
    <source>
        <dbReference type="ARBA" id="ARBA00022801"/>
    </source>
</evidence>
<keyword evidence="5 7" id="KW-1133">Transmembrane helix</keyword>
<reference evidence="9 10" key="1">
    <citation type="journal article" date="2024" name="Int. J. Syst. Evol. Microbiol.">
        <title>Microbacterium memoriense sp. nov., a member of the Actinomycetota from marine beach sediment of the north coast of Portugal.</title>
        <authorList>
            <person name="Santos J.D.N.D."/>
            <person name="Klimek D."/>
            <person name="Calusinska M."/>
            <person name="Lobo-da-Cunha A."/>
            <person name="Catita J."/>
            <person name="Goncalves H."/>
            <person name="Gonzalez I."/>
            <person name="Lage O.M."/>
        </authorList>
    </citation>
    <scope>NUCLEOTIDE SEQUENCE [LARGE SCALE GENOMIC DNA]</scope>
    <source>
        <strain evidence="9 10">PMIC_1C1B</strain>
    </source>
</reference>
<evidence type="ECO:0000313" key="9">
    <source>
        <dbReference type="EMBL" id="MCT9002157.1"/>
    </source>
</evidence>